<feature type="transmembrane region" description="Helical" evidence="7">
    <location>
        <begin position="6"/>
        <end position="27"/>
    </location>
</feature>
<feature type="transmembrane region" description="Helical" evidence="7">
    <location>
        <begin position="112"/>
        <end position="131"/>
    </location>
</feature>
<evidence type="ECO:0000256" key="3">
    <source>
        <dbReference type="ARBA" id="ARBA00022679"/>
    </source>
</evidence>
<dbReference type="PROSITE" id="PS01348">
    <property type="entry name" value="MRAY_2"/>
    <property type="match status" value="1"/>
</dbReference>
<dbReference type="UniPathway" id="UPA00219"/>
<feature type="transmembrane region" description="Helical" evidence="7">
    <location>
        <begin position="202"/>
        <end position="219"/>
    </location>
</feature>
<dbReference type="GO" id="GO:0005886">
    <property type="term" value="C:plasma membrane"/>
    <property type="evidence" value="ECO:0007669"/>
    <property type="project" value="UniProtKB-SubCell"/>
</dbReference>
<keyword evidence="3 7" id="KW-0808">Transferase</keyword>
<dbReference type="InterPro" id="IPR000715">
    <property type="entry name" value="Glycosyl_transferase_4"/>
</dbReference>
<dbReference type="GO" id="GO:0071555">
    <property type="term" value="P:cell wall organization"/>
    <property type="evidence" value="ECO:0007669"/>
    <property type="project" value="UniProtKB-KW"/>
</dbReference>
<dbReference type="InterPro" id="IPR018480">
    <property type="entry name" value="PNAcMuramoyl-5peptid_Trfase_CS"/>
</dbReference>
<keyword evidence="7" id="KW-0131">Cell cycle</keyword>
<feature type="transmembrane region" description="Helical" evidence="7">
    <location>
        <begin position="226"/>
        <end position="247"/>
    </location>
</feature>
<evidence type="ECO:0000256" key="1">
    <source>
        <dbReference type="ARBA" id="ARBA00004141"/>
    </source>
</evidence>
<dbReference type="PANTHER" id="PTHR22926:SF5">
    <property type="entry name" value="PHOSPHO-N-ACETYLMURAMOYL-PENTAPEPTIDE-TRANSFERASE HOMOLOG"/>
    <property type="match status" value="1"/>
</dbReference>
<feature type="transmembrane region" description="Helical" evidence="7">
    <location>
        <begin position="151"/>
        <end position="171"/>
    </location>
</feature>
<comment type="similarity">
    <text evidence="2 7">Belongs to the glycosyltransferase 4 family. MraY subfamily.</text>
</comment>
<name>A0A1H2Q6J3_9BACI</name>
<dbReference type="Proteomes" id="UP000199488">
    <property type="component" value="Unassembled WGS sequence"/>
</dbReference>
<dbReference type="GO" id="GO:0046872">
    <property type="term" value="F:metal ion binding"/>
    <property type="evidence" value="ECO:0007669"/>
    <property type="project" value="UniProtKB-KW"/>
</dbReference>
<feature type="binding site" evidence="9">
    <location>
        <position position="170"/>
    </location>
    <ligand>
        <name>Mg(2+)</name>
        <dbReference type="ChEBI" id="CHEBI:18420"/>
    </ligand>
</feature>
<feature type="transmembrane region" description="Helical" evidence="7">
    <location>
        <begin position="253"/>
        <end position="274"/>
    </location>
</feature>
<dbReference type="EMBL" id="FNNC01000001">
    <property type="protein sequence ID" value="SDW02783.1"/>
    <property type="molecule type" value="Genomic_DNA"/>
</dbReference>
<feature type="binding site" evidence="9">
    <location>
        <position position="230"/>
    </location>
    <ligand>
        <name>Mg(2+)</name>
        <dbReference type="ChEBI" id="CHEBI:18420"/>
    </ligand>
</feature>
<evidence type="ECO:0000256" key="9">
    <source>
        <dbReference type="PIRSR" id="PIRSR600715-1"/>
    </source>
</evidence>
<dbReference type="OrthoDB" id="9805475at2"/>
<dbReference type="HAMAP" id="MF_00038">
    <property type="entry name" value="MraY"/>
    <property type="match status" value="1"/>
</dbReference>
<dbReference type="GO" id="GO:0051992">
    <property type="term" value="F:UDP-N-acetylmuramoyl-L-alanyl-D-glutamyl-meso-2,6-diaminopimelyl-D-alanyl-D-alanine:undecaprenyl-phosphate transferase activity"/>
    <property type="evidence" value="ECO:0007669"/>
    <property type="project" value="RHEA"/>
</dbReference>
<feature type="transmembrane region" description="Helical" evidence="7">
    <location>
        <begin position="53"/>
        <end position="74"/>
    </location>
</feature>
<sequence length="323" mass="34529">MGFAALIVTIVSFIICAVSAPVLIPALKRLKFGQSIRETGPESHQKKDGTPTMGGAMIIAGLLITALIVLPIFVGYTTEIWLLLLVTVGFGILGFLDDFIKIVMKRNLGLTSIQKLIGQIVIAFIFFIVLYNGTFDTSVAVPGTEWSLEFGWAYFFLIIVMLVGASNAVNLTDGLDGLLAGTGTMAFAAYALVAFSLGYMDVGLFAFAVVGSLLGFLIFNKYPAKIFMGDTGSLALGGAIAAVAILTKTELTLIVIGLVFVLETLSVIIQVISYKLRGKKVFKMSPVHHHFELSGWSEWQVVTAFWVVGAAAGLSGVALEVFL</sequence>
<keyword evidence="7 9" id="KW-0460">Magnesium</keyword>
<keyword evidence="11" id="KW-1185">Reference proteome</keyword>
<dbReference type="GO" id="GO:0009252">
    <property type="term" value="P:peptidoglycan biosynthetic process"/>
    <property type="evidence" value="ECO:0007669"/>
    <property type="project" value="UniProtKB-UniRule"/>
</dbReference>
<comment type="subcellular location">
    <subcellularLocation>
        <location evidence="7">Cell membrane</location>
        <topology evidence="7">Multi-pass membrane protein</topology>
    </subcellularLocation>
    <subcellularLocation>
        <location evidence="1">Membrane</location>
        <topology evidence="1">Multi-pass membrane protein</topology>
    </subcellularLocation>
</comment>
<proteinExistence type="inferred from homology"/>
<dbReference type="AlphaFoldDB" id="A0A1H2Q6J3"/>
<dbReference type="GO" id="GO:0008360">
    <property type="term" value="P:regulation of cell shape"/>
    <property type="evidence" value="ECO:0007669"/>
    <property type="project" value="UniProtKB-KW"/>
</dbReference>
<dbReference type="NCBIfam" id="TIGR00445">
    <property type="entry name" value="mraY"/>
    <property type="match status" value="1"/>
</dbReference>
<organism evidence="10 11">
    <name type="scientific">Marinococcus luteus</name>
    <dbReference type="NCBI Taxonomy" id="1122204"/>
    <lineage>
        <taxon>Bacteria</taxon>
        <taxon>Bacillati</taxon>
        <taxon>Bacillota</taxon>
        <taxon>Bacilli</taxon>
        <taxon>Bacillales</taxon>
        <taxon>Bacillaceae</taxon>
        <taxon>Marinococcus</taxon>
    </lineage>
</organism>
<protein>
    <recommendedName>
        <fullName evidence="7 8">Phospho-N-acetylmuramoyl-pentapeptide-transferase</fullName>
        <ecNumber evidence="7 8">2.7.8.13</ecNumber>
    </recommendedName>
    <alternativeName>
        <fullName evidence="7">UDP-MurNAc-pentapeptide phosphotransferase</fullName>
    </alternativeName>
</protein>
<evidence type="ECO:0000256" key="6">
    <source>
        <dbReference type="ARBA" id="ARBA00023136"/>
    </source>
</evidence>
<comment type="function">
    <text evidence="7">Catalyzes the initial step of the lipid cycle reactions in the biosynthesis of the cell wall peptidoglycan: transfers peptidoglycan precursor phospho-MurNAc-pentapeptide from UDP-MurNAc-pentapeptide onto the lipid carrier undecaprenyl phosphate, yielding undecaprenyl-pyrophosphoryl-MurNAc-pentapeptide, known as lipid I.</text>
</comment>
<evidence type="ECO:0000256" key="7">
    <source>
        <dbReference type="HAMAP-Rule" id="MF_00038"/>
    </source>
</evidence>
<evidence type="ECO:0000256" key="4">
    <source>
        <dbReference type="ARBA" id="ARBA00022692"/>
    </source>
</evidence>
<dbReference type="PANTHER" id="PTHR22926">
    <property type="entry name" value="PHOSPHO-N-ACETYLMURAMOYL-PENTAPEPTIDE-TRANSFERASE"/>
    <property type="match status" value="1"/>
</dbReference>
<gene>
    <name evidence="7" type="primary">mraY</name>
    <name evidence="10" type="ORF">SAMN05421781_0177</name>
</gene>
<feature type="transmembrane region" description="Helical" evidence="7">
    <location>
        <begin position="80"/>
        <end position="100"/>
    </location>
</feature>
<keyword evidence="7" id="KW-0961">Cell wall biogenesis/degradation</keyword>
<evidence type="ECO:0000256" key="2">
    <source>
        <dbReference type="ARBA" id="ARBA00005583"/>
    </source>
</evidence>
<dbReference type="Pfam" id="PF00953">
    <property type="entry name" value="Glycos_transf_4"/>
    <property type="match status" value="1"/>
</dbReference>
<feature type="transmembrane region" description="Helical" evidence="7">
    <location>
        <begin position="178"/>
        <end position="196"/>
    </location>
</feature>
<dbReference type="GO" id="GO:0051301">
    <property type="term" value="P:cell division"/>
    <property type="evidence" value="ECO:0007669"/>
    <property type="project" value="UniProtKB-KW"/>
</dbReference>
<keyword evidence="7" id="KW-0132">Cell division</keyword>
<dbReference type="CDD" id="cd06852">
    <property type="entry name" value="GT_MraY"/>
    <property type="match status" value="1"/>
</dbReference>
<dbReference type="InterPro" id="IPR003524">
    <property type="entry name" value="PNAcMuramoyl-5peptid_Trfase"/>
</dbReference>
<keyword evidence="7 9" id="KW-0479">Metal-binding</keyword>
<comment type="pathway">
    <text evidence="7">Cell wall biogenesis; peptidoglycan biosynthesis.</text>
</comment>
<comment type="catalytic activity">
    <reaction evidence="7">
        <text>UDP-N-acetyl-alpha-D-muramoyl-L-alanyl-gamma-D-glutamyl-meso-2,6-diaminopimeloyl-D-alanyl-D-alanine + di-trans,octa-cis-undecaprenyl phosphate = di-trans,octa-cis-undecaprenyl diphospho-N-acetyl-alpha-D-muramoyl-L-alanyl-D-glutamyl-meso-2,6-diaminopimeloyl-D-alanyl-D-alanine + UMP</text>
        <dbReference type="Rhea" id="RHEA:28386"/>
        <dbReference type="ChEBI" id="CHEBI:57865"/>
        <dbReference type="ChEBI" id="CHEBI:60392"/>
        <dbReference type="ChEBI" id="CHEBI:61386"/>
        <dbReference type="ChEBI" id="CHEBI:61387"/>
        <dbReference type="EC" id="2.7.8.13"/>
    </reaction>
</comment>
<dbReference type="EC" id="2.7.8.13" evidence="7 8"/>
<dbReference type="GO" id="GO:0008963">
    <property type="term" value="F:phospho-N-acetylmuramoyl-pentapeptide-transferase activity"/>
    <property type="evidence" value="ECO:0007669"/>
    <property type="project" value="UniProtKB-UniRule"/>
</dbReference>
<keyword evidence="5 7" id="KW-1133">Transmembrane helix</keyword>
<dbReference type="STRING" id="1122204.SAMN05421781_0177"/>
<evidence type="ECO:0000256" key="5">
    <source>
        <dbReference type="ARBA" id="ARBA00022989"/>
    </source>
</evidence>
<keyword evidence="7" id="KW-0133">Cell shape</keyword>
<evidence type="ECO:0000313" key="10">
    <source>
        <dbReference type="EMBL" id="SDW02783.1"/>
    </source>
</evidence>
<dbReference type="PROSITE" id="PS01347">
    <property type="entry name" value="MRAY_1"/>
    <property type="match status" value="1"/>
</dbReference>
<keyword evidence="7" id="KW-0573">Peptidoglycan synthesis</keyword>
<keyword evidence="4 7" id="KW-0812">Transmembrane</keyword>
<keyword evidence="7" id="KW-1003">Cell membrane</keyword>
<evidence type="ECO:0000256" key="8">
    <source>
        <dbReference type="NCBIfam" id="TIGR00445"/>
    </source>
</evidence>
<comment type="cofactor">
    <cofactor evidence="7 9">
        <name>Mg(2+)</name>
        <dbReference type="ChEBI" id="CHEBI:18420"/>
    </cofactor>
</comment>
<accession>A0A1H2Q6J3</accession>
<keyword evidence="6 7" id="KW-0472">Membrane</keyword>
<reference evidence="10 11" key="1">
    <citation type="submission" date="2016-10" db="EMBL/GenBank/DDBJ databases">
        <authorList>
            <person name="de Groot N.N."/>
        </authorList>
    </citation>
    <scope>NUCLEOTIDE SEQUENCE [LARGE SCALE GENOMIC DNA]</scope>
    <source>
        <strain evidence="10 11">DSM 23126</strain>
    </source>
</reference>
<evidence type="ECO:0000313" key="11">
    <source>
        <dbReference type="Proteomes" id="UP000199488"/>
    </source>
</evidence>